<keyword evidence="3" id="KW-1185">Reference proteome</keyword>
<accession>A0A518GED4</accession>
<dbReference type="EMBL" id="CP036298">
    <property type="protein sequence ID" value="QDV26964.1"/>
    <property type="molecule type" value="Genomic_DNA"/>
</dbReference>
<protein>
    <submittedName>
        <fullName evidence="2">Uncharacterized protein</fullName>
    </submittedName>
</protein>
<gene>
    <name evidence="2" type="ORF">Q31a_53440</name>
</gene>
<feature type="region of interest" description="Disordered" evidence="1">
    <location>
        <begin position="46"/>
        <end position="88"/>
    </location>
</feature>
<evidence type="ECO:0000256" key="1">
    <source>
        <dbReference type="SAM" id="MobiDB-lite"/>
    </source>
</evidence>
<feature type="compositionally biased region" description="Polar residues" evidence="1">
    <location>
        <begin position="62"/>
        <end position="79"/>
    </location>
</feature>
<dbReference type="KEGG" id="ahel:Q31a_53440"/>
<name>A0A518GED4_9BACT</name>
<evidence type="ECO:0000313" key="2">
    <source>
        <dbReference type="EMBL" id="QDV26964.1"/>
    </source>
</evidence>
<organism evidence="2 3">
    <name type="scientific">Aureliella helgolandensis</name>
    <dbReference type="NCBI Taxonomy" id="2527968"/>
    <lineage>
        <taxon>Bacteria</taxon>
        <taxon>Pseudomonadati</taxon>
        <taxon>Planctomycetota</taxon>
        <taxon>Planctomycetia</taxon>
        <taxon>Pirellulales</taxon>
        <taxon>Pirellulaceae</taxon>
        <taxon>Aureliella</taxon>
    </lineage>
</organism>
<evidence type="ECO:0000313" key="3">
    <source>
        <dbReference type="Proteomes" id="UP000318017"/>
    </source>
</evidence>
<sequence>MPTSDRDLASAINRVQAGALVAGGRGPKDPATQRNLVEQLGHFTSMAEIPRKRNGHPHSQRQSKWLSSMGSTQMQTVPFQRSLYKTLA</sequence>
<feature type="compositionally biased region" description="Basic residues" evidence="1">
    <location>
        <begin position="52"/>
        <end position="61"/>
    </location>
</feature>
<dbReference type="AlphaFoldDB" id="A0A518GED4"/>
<proteinExistence type="predicted"/>
<reference evidence="2 3" key="1">
    <citation type="submission" date="2019-02" db="EMBL/GenBank/DDBJ databases">
        <title>Deep-cultivation of Planctomycetes and their phenomic and genomic characterization uncovers novel biology.</title>
        <authorList>
            <person name="Wiegand S."/>
            <person name="Jogler M."/>
            <person name="Boedeker C."/>
            <person name="Pinto D."/>
            <person name="Vollmers J."/>
            <person name="Rivas-Marin E."/>
            <person name="Kohn T."/>
            <person name="Peeters S.H."/>
            <person name="Heuer A."/>
            <person name="Rast P."/>
            <person name="Oberbeckmann S."/>
            <person name="Bunk B."/>
            <person name="Jeske O."/>
            <person name="Meyerdierks A."/>
            <person name="Storesund J.E."/>
            <person name="Kallscheuer N."/>
            <person name="Luecker S."/>
            <person name="Lage O.M."/>
            <person name="Pohl T."/>
            <person name="Merkel B.J."/>
            <person name="Hornburger P."/>
            <person name="Mueller R.-W."/>
            <person name="Bruemmer F."/>
            <person name="Labrenz M."/>
            <person name="Spormann A.M."/>
            <person name="Op den Camp H."/>
            <person name="Overmann J."/>
            <person name="Amann R."/>
            <person name="Jetten M.S.M."/>
            <person name="Mascher T."/>
            <person name="Medema M.H."/>
            <person name="Devos D.P."/>
            <person name="Kaster A.-K."/>
            <person name="Ovreas L."/>
            <person name="Rohde M."/>
            <person name="Galperin M.Y."/>
            <person name="Jogler C."/>
        </authorList>
    </citation>
    <scope>NUCLEOTIDE SEQUENCE [LARGE SCALE GENOMIC DNA]</scope>
    <source>
        <strain evidence="2 3">Q31a</strain>
    </source>
</reference>
<dbReference type="Proteomes" id="UP000318017">
    <property type="component" value="Chromosome"/>
</dbReference>